<keyword evidence="2" id="KW-1185">Reference proteome</keyword>
<gene>
    <name evidence="1" type="ORF">NPIL_81811</name>
</gene>
<comment type="caution">
    <text evidence="1">The sequence shown here is derived from an EMBL/GenBank/DDBJ whole genome shotgun (WGS) entry which is preliminary data.</text>
</comment>
<accession>A0A8X6UEH8</accession>
<organism evidence="1 2">
    <name type="scientific">Nephila pilipes</name>
    <name type="common">Giant wood spider</name>
    <name type="synonym">Nephila maculata</name>
    <dbReference type="NCBI Taxonomy" id="299642"/>
    <lineage>
        <taxon>Eukaryota</taxon>
        <taxon>Metazoa</taxon>
        <taxon>Ecdysozoa</taxon>
        <taxon>Arthropoda</taxon>
        <taxon>Chelicerata</taxon>
        <taxon>Arachnida</taxon>
        <taxon>Araneae</taxon>
        <taxon>Araneomorphae</taxon>
        <taxon>Entelegynae</taxon>
        <taxon>Araneoidea</taxon>
        <taxon>Nephilidae</taxon>
        <taxon>Nephila</taxon>
    </lineage>
</organism>
<proteinExistence type="predicted"/>
<protein>
    <submittedName>
        <fullName evidence="1">Uncharacterized protein</fullName>
    </submittedName>
</protein>
<dbReference type="Proteomes" id="UP000887013">
    <property type="component" value="Unassembled WGS sequence"/>
</dbReference>
<sequence>MRKRVTCCNDESGATTGGAKAKRVDFPDVQLDSTRSFGLDFSIASAVSVEYVKEVEGFLNFRFVYNSPTTPNIYPSRRIGREKDTSLRQS</sequence>
<evidence type="ECO:0000313" key="2">
    <source>
        <dbReference type="Proteomes" id="UP000887013"/>
    </source>
</evidence>
<evidence type="ECO:0000313" key="1">
    <source>
        <dbReference type="EMBL" id="GFU10996.1"/>
    </source>
</evidence>
<dbReference type="AlphaFoldDB" id="A0A8X6UEH8"/>
<reference evidence="1" key="1">
    <citation type="submission" date="2020-08" db="EMBL/GenBank/DDBJ databases">
        <title>Multicomponent nature underlies the extraordinary mechanical properties of spider dragline silk.</title>
        <authorList>
            <person name="Kono N."/>
            <person name="Nakamura H."/>
            <person name="Mori M."/>
            <person name="Yoshida Y."/>
            <person name="Ohtoshi R."/>
            <person name="Malay A.D."/>
            <person name="Moran D.A.P."/>
            <person name="Tomita M."/>
            <person name="Numata K."/>
            <person name="Arakawa K."/>
        </authorList>
    </citation>
    <scope>NUCLEOTIDE SEQUENCE</scope>
</reference>
<dbReference type="EMBL" id="BMAW01078440">
    <property type="protein sequence ID" value="GFU10996.1"/>
    <property type="molecule type" value="Genomic_DNA"/>
</dbReference>
<name>A0A8X6UEH8_NEPPI</name>